<dbReference type="AlphaFoldDB" id="A0A1R1PW50"/>
<dbReference type="EMBL" id="LSSK01000107">
    <property type="protein sequence ID" value="OMH85154.1"/>
    <property type="molecule type" value="Genomic_DNA"/>
</dbReference>
<organism evidence="1 2">
    <name type="scientific">Zancudomyces culisetae</name>
    <name type="common">Gut fungus</name>
    <name type="synonym">Smittium culisetae</name>
    <dbReference type="NCBI Taxonomy" id="1213189"/>
    <lineage>
        <taxon>Eukaryota</taxon>
        <taxon>Fungi</taxon>
        <taxon>Fungi incertae sedis</taxon>
        <taxon>Zoopagomycota</taxon>
        <taxon>Kickxellomycotina</taxon>
        <taxon>Harpellomycetes</taxon>
        <taxon>Harpellales</taxon>
        <taxon>Legeriomycetaceae</taxon>
        <taxon>Zancudomyces</taxon>
    </lineage>
</organism>
<evidence type="ECO:0008006" key="3">
    <source>
        <dbReference type="Google" id="ProtNLM"/>
    </source>
</evidence>
<dbReference type="InterPro" id="IPR029058">
    <property type="entry name" value="AB_hydrolase_fold"/>
</dbReference>
<evidence type="ECO:0000313" key="1">
    <source>
        <dbReference type="EMBL" id="OMH85154.1"/>
    </source>
</evidence>
<gene>
    <name evidence="1" type="ORF">AX774_g1297</name>
</gene>
<keyword evidence="2" id="KW-1185">Reference proteome</keyword>
<reference evidence="2" key="1">
    <citation type="submission" date="2017-01" db="EMBL/GenBank/DDBJ databases">
        <authorList>
            <person name="Wang Y."/>
            <person name="White M."/>
            <person name="Kvist S."/>
            <person name="Moncalvo J.-M."/>
        </authorList>
    </citation>
    <scope>NUCLEOTIDE SEQUENCE [LARGE SCALE GENOMIC DNA]</scope>
    <source>
        <strain evidence="2">COL-18-3</strain>
    </source>
</reference>
<dbReference type="SUPFAM" id="SSF53474">
    <property type="entry name" value="alpha/beta-Hydrolases"/>
    <property type="match status" value="1"/>
</dbReference>
<protein>
    <recommendedName>
        <fullName evidence="3">AB hydrolase-1 domain-containing protein</fullName>
    </recommendedName>
</protein>
<name>A0A1R1PW50_ZANCU</name>
<proteinExistence type="predicted"/>
<dbReference type="OrthoDB" id="5541237at2759"/>
<comment type="caution">
    <text evidence="1">The sequence shown here is derived from an EMBL/GenBank/DDBJ whole genome shotgun (WGS) entry which is preliminary data.</text>
</comment>
<sequence length="409" mass="45752">MTIPAENSSIHNANKFHNNSSVSTIQYSLTNSMFYPDVFLSPQPRFNSQLDLSTRNLPCVLFLHGSHPGGFDTSRFMASGFAHASNTKLLATDGYGMGGNNLVPFSLLNVSRPGYLESSLNFDNTFNSEALGLIRLLDKLSIKSIRIVALDSSSLLAMELASIPYFRERVKSLVLINPITSFNPYSDYLKFIKLLFAPSIIQNLKTYYGSYRNARNYHKKGTYSLLNDKAQSKAHQDHELGGNDENTSKTLLKRKRFFSSHSPDNNTYESRISKLVSLHCGELAATEMHSDNFLYHNYLNLPVLFSQNESRKLGIKSDFIKLGHFFDDSAAVKRQWKFIKSPICCITTSTAGATNEQINTNIEKVKLSILNNVQSNTVEFHHVKGGGVSLYPLSRVSNIALEFVNAFGL</sequence>
<evidence type="ECO:0000313" key="2">
    <source>
        <dbReference type="Proteomes" id="UP000188320"/>
    </source>
</evidence>
<accession>A0A1R1PW50</accession>
<dbReference type="Gene3D" id="3.40.50.1820">
    <property type="entry name" value="alpha/beta hydrolase"/>
    <property type="match status" value="1"/>
</dbReference>
<dbReference type="Proteomes" id="UP000188320">
    <property type="component" value="Unassembled WGS sequence"/>
</dbReference>